<gene>
    <name evidence="8" type="ORF">MATL_G00171340</name>
</gene>
<evidence type="ECO:0000313" key="8">
    <source>
        <dbReference type="EMBL" id="KAG7464977.1"/>
    </source>
</evidence>
<evidence type="ECO:0000256" key="5">
    <source>
        <dbReference type="ARBA" id="ARBA00023242"/>
    </source>
</evidence>
<sequence>MANAYKENPPKFQGKQLTVYVSRKYKQLKIGFRPPPPDSEEERPSKRQISGAQEDSHSSSPAKSKVREEEEPPAKKACRESTTLEDLTSTIKEEKNTTEEPNSSSSRVQKQEEEEGTSEIPQEQVKVKIENTDQKIRIWGEGAGATPSSGVSEKSCEREETPSIKAQADKKPPPTPVPLVPYQPNNPVGVEYVKMGYYCRLCFLFYSNEDTAKKVHCSSLSHYQKLKKHLDKEKEKEK</sequence>
<keyword evidence="5" id="KW-0539">Nucleus</keyword>
<feature type="region of interest" description="Disordered" evidence="6">
    <location>
        <begin position="28"/>
        <end position="180"/>
    </location>
</feature>
<name>A0A9D3PRF3_MEGAT</name>
<dbReference type="InterPro" id="IPR026811">
    <property type="entry name" value="CIZ1"/>
</dbReference>
<feature type="domain" description="Matrin-type" evidence="7">
    <location>
        <begin position="197"/>
        <end position="228"/>
    </location>
</feature>
<accession>A0A9D3PRF3</accession>
<feature type="compositionally biased region" description="Polar residues" evidence="6">
    <location>
        <begin position="99"/>
        <end position="108"/>
    </location>
</feature>
<dbReference type="Proteomes" id="UP001046870">
    <property type="component" value="Chromosome 14"/>
</dbReference>
<evidence type="ECO:0000256" key="1">
    <source>
        <dbReference type="ARBA" id="ARBA00004123"/>
    </source>
</evidence>
<dbReference type="AlphaFoldDB" id="A0A9D3PRF3"/>
<feature type="compositionally biased region" description="Basic and acidic residues" evidence="6">
    <location>
        <begin position="125"/>
        <end position="138"/>
    </location>
</feature>
<evidence type="ECO:0000256" key="2">
    <source>
        <dbReference type="ARBA" id="ARBA00022723"/>
    </source>
</evidence>
<dbReference type="OrthoDB" id="9938441at2759"/>
<dbReference type="PROSITE" id="PS50171">
    <property type="entry name" value="ZF_MATRIN"/>
    <property type="match status" value="1"/>
</dbReference>
<feature type="compositionally biased region" description="Polar residues" evidence="6">
    <location>
        <begin position="47"/>
        <end position="62"/>
    </location>
</feature>
<feature type="compositionally biased region" description="Basic and acidic residues" evidence="6">
    <location>
        <begin position="154"/>
        <end position="172"/>
    </location>
</feature>
<evidence type="ECO:0000256" key="4">
    <source>
        <dbReference type="ARBA" id="ARBA00022833"/>
    </source>
</evidence>
<evidence type="ECO:0000313" key="9">
    <source>
        <dbReference type="Proteomes" id="UP001046870"/>
    </source>
</evidence>
<dbReference type="EMBL" id="JAFDVH010000014">
    <property type="protein sequence ID" value="KAG7464977.1"/>
    <property type="molecule type" value="Genomic_DNA"/>
</dbReference>
<evidence type="ECO:0000259" key="7">
    <source>
        <dbReference type="PROSITE" id="PS50171"/>
    </source>
</evidence>
<keyword evidence="3" id="KW-0863">Zinc-finger</keyword>
<dbReference type="GO" id="GO:0005634">
    <property type="term" value="C:nucleus"/>
    <property type="evidence" value="ECO:0007669"/>
    <property type="project" value="UniProtKB-SubCell"/>
</dbReference>
<comment type="subcellular location">
    <subcellularLocation>
        <location evidence="1">Nucleus</location>
    </subcellularLocation>
</comment>
<proteinExistence type="predicted"/>
<feature type="compositionally biased region" description="Basic and acidic residues" evidence="6">
    <location>
        <begin position="65"/>
        <end position="79"/>
    </location>
</feature>
<comment type="caution">
    <text evidence="8">The sequence shown here is derived from an EMBL/GenBank/DDBJ whole genome shotgun (WGS) entry which is preliminary data.</text>
</comment>
<protein>
    <recommendedName>
        <fullName evidence="7">Matrin-type domain-containing protein</fullName>
    </recommendedName>
</protein>
<dbReference type="InterPro" id="IPR000690">
    <property type="entry name" value="Matrin/U1-C_Znf_C2H2"/>
</dbReference>
<dbReference type="PANTHER" id="PTHR15491">
    <property type="match status" value="1"/>
</dbReference>
<evidence type="ECO:0000256" key="6">
    <source>
        <dbReference type="SAM" id="MobiDB-lite"/>
    </source>
</evidence>
<reference evidence="8" key="1">
    <citation type="submission" date="2021-01" db="EMBL/GenBank/DDBJ databases">
        <authorList>
            <person name="Zahm M."/>
            <person name="Roques C."/>
            <person name="Cabau C."/>
            <person name="Klopp C."/>
            <person name="Donnadieu C."/>
            <person name="Jouanno E."/>
            <person name="Lampietro C."/>
            <person name="Louis A."/>
            <person name="Herpin A."/>
            <person name="Echchiki A."/>
            <person name="Berthelot C."/>
            <person name="Parey E."/>
            <person name="Roest-Crollius H."/>
            <person name="Braasch I."/>
            <person name="Postlethwait J."/>
            <person name="Bobe J."/>
            <person name="Montfort J."/>
            <person name="Bouchez O."/>
            <person name="Begum T."/>
            <person name="Mejri S."/>
            <person name="Adams A."/>
            <person name="Chen W.-J."/>
            <person name="Guiguen Y."/>
        </authorList>
    </citation>
    <scope>NUCLEOTIDE SEQUENCE</scope>
    <source>
        <strain evidence="8">YG-15Mar2019-1</strain>
        <tissue evidence="8">Brain</tissue>
    </source>
</reference>
<evidence type="ECO:0000256" key="3">
    <source>
        <dbReference type="ARBA" id="ARBA00022771"/>
    </source>
</evidence>
<dbReference type="GO" id="GO:0003676">
    <property type="term" value="F:nucleic acid binding"/>
    <property type="evidence" value="ECO:0007669"/>
    <property type="project" value="InterPro"/>
</dbReference>
<dbReference type="GO" id="GO:0008270">
    <property type="term" value="F:zinc ion binding"/>
    <property type="evidence" value="ECO:0007669"/>
    <property type="project" value="UniProtKB-KW"/>
</dbReference>
<organism evidence="8 9">
    <name type="scientific">Megalops atlanticus</name>
    <name type="common">Tarpon</name>
    <name type="synonym">Clupea gigantea</name>
    <dbReference type="NCBI Taxonomy" id="7932"/>
    <lineage>
        <taxon>Eukaryota</taxon>
        <taxon>Metazoa</taxon>
        <taxon>Chordata</taxon>
        <taxon>Craniata</taxon>
        <taxon>Vertebrata</taxon>
        <taxon>Euteleostomi</taxon>
        <taxon>Actinopterygii</taxon>
        <taxon>Neopterygii</taxon>
        <taxon>Teleostei</taxon>
        <taxon>Elopiformes</taxon>
        <taxon>Megalopidae</taxon>
        <taxon>Megalops</taxon>
    </lineage>
</organism>
<keyword evidence="2" id="KW-0479">Metal-binding</keyword>
<keyword evidence="4" id="KW-0862">Zinc</keyword>
<keyword evidence="9" id="KW-1185">Reference proteome</keyword>
<feature type="compositionally biased region" description="Polar residues" evidence="6">
    <location>
        <begin position="80"/>
        <end position="90"/>
    </location>
</feature>
<dbReference type="PANTHER" id="PTHR15491:SF9">
    <property type="entry name" value="CIP1-INTERACTING ZINC FINGER PROTEIN"/>
    <property type="match status" value="1"/>
</dbReference>